<dbReference type="InterPro" id="IPR036086">
    <property type="entry name" value="ParB/Sulfiredoxin_sf"/>
</dbReference>
<dbReference type="Pfam" id="PF23552">
    <property type="entry name" value="ParB_C"/>
    <property type="match status" value="1"/>
</dbReference>
<dbReference type="Gene3D" id="3.90.1530.30">
    <property type="match status" value="1"/>
</dbReference>
<dbReference type="InterPro" id="IPR041468">
    <property type="entry name" value="HTH_ParB/Spo0J"/>
</dbReference>
<keyword evidence="7" id="KW-1185">Reference proteome</keyword>
<evidence type="ECO:0000313" key="7">
    <source>
        <dbReference type="Proteomes" id="UP001433638"/>
    </source>
</evidence>
<dbReference type="Pfam" id="PF17762">
    <property type="entry name" value="HTH_ParB"/>
    <property type="match status" value="1"/>
</dbReference>
<dbReference type="InterPro" id="IPR050336">
    <property type="entry name" value="Chromosome_partition/occlusion"/>
</dbReference>
<evidence type="ECO:0000256" key="3">
    <source>
        <dbReference type="ARBA" id="ARBA00023125"/>
    </source>
</evidence>
<feature type="domain" description="ParB-like N-terminal" evidence="5">
    <location>
        <begin position="26"/>
        <end position="116"/>
    </location>
</feature>
<dbReference type="PANTHER" id="PTHR33375:SF1">
    <property type="entry name" value="CHROMOSOME-PARTITIONING PROTEIN PARB-RELATED"/>
    <property type="match status" value="1"/>
</dbReference>
<protein>
    <submittedName>
        <fullName evidence="6">ParB/RepB/Spo0J family partition protein</fullName>
    </submittedName>
</protein>
<organism evidence="6 7">
    <name type="scientific">Vogesella oryzagri</name>
    <dbReference type="NCBI Taxonomy" id="3160864"/>
    <lineage>
        <taxon>Bacteria</taxon>
        <taxon>Pseudomonadati</taxon>
        <taxon>Pseudomonadota</taxon>
        <taxon>Betaproteobacteria</taxon>
        <taxon>Neisseriales</taxon>
        <taxon>Chromobacteriaceae</taxon>
        <taxon>Vogesella</taxon>
    </lineage>
</organism>
<evidence type="ECO:0000259" key="5">
    <source>
        <dbReference type="SMART" id="SM00470"/>
    </source>
</evidence>
<dbReference type="EMBL" id="JBEFLD010000002">
    <property type="protein sequence ID" value="MEQ6289751.1"/>
    <property type="molecule type" value="Genomic_DNA"/>
</dbReference>
<sequence length="287" mass="31037">MAKLKGLGRGLDALLSTVEVADDRLTSLPLHRIRPGKYQPRSFMADEALQELAASIQSQGVIQPVVVREVGLGDYELIAGERRWRASQLAGLQEIPAVVRSVADETALAMALIENIQREDLDPIEEARGIQRLIAEFALTHEAAAAALGRSRSAVSNLLRLLALPQPLQDMLHQGQLEMGHARALLPLPVIEQVALAQEIVAAGLTVREVEQRVQQAPASGKVGHKTDGAARRDPDIDRLAGLLSDRLGMSVSFRHSGKGRGKLIIDYASLDELDGLLEKLQAKSSC</sequence>
<name>A0ABV1M132_9NEIS</name>
<dbReference type="InterPro" id="IPR003115">
    <property type="entry name" value="ParB_N"/>
</dbReference>
<dbReference type="Pfam" id="PF02195">
    <property type="entry name" value="ParB_N"/>
    <property type="match status" value="1"/>
</dbReference>
<comment type="similarity">
    <text evidence="1">Belongs to the ParB family.</text>
</comment>
<dbReference type="Gene3D" id="1.10.10.2830">
    <property type="match status" value="1"/>
</dbReference>
<proteinExistence type="inferred from homology"/>
<dbReference type="InterPro" id="IPR004437">
    <property type="entry name" value="ParB/RepB/Spo0J"/>
</dbReference>
<evidence type="ECO:0000256" key="4">
    <source>
        <dbReference type="ARBA" id="ARBA00025472"/>
    </source>
</evidence>
<accession>A0ABV1M132</accession>
<comment type="caution">
    <text evidence="6">The sequence shown here is derived from an EMBL/GenBank/DDBJ whole genome shotgun (WGS) entry which is preliminary data.</text>
</comment>
<dbReference type="NCBIfam" id="TIGR00180">
    <property type="entry name" value="parB_part"/>
    <property type="match status" value="1"/>
</dbReference>
<keyword evidence="2" id="KW-0159">Chromosome partition</keyword>
<dbReference type="SUPFAM" id="SSF109709">
    <property type="entry name" value="KorB DNA-binding domain-like"/>
    <property type="match status" value="1"/>
</dbReference>
<evidence type="ECO:0000256" key="2">
    <source>
        <dbReference type="ARBA" id="ARBA00022829"/>
    </source>
</evidence>
<keyword evidence="3" id="KW-0238">DNA-binding</keyword>
<dbReference type="CDD" id="cd16393">
    <property type="entry name" value="SPO0J_N"/>
    <property type="match status" value="1"/>
</dbReference>
<dbReference type="PANTHER" id="PTHR33375">
    <property type="entry name" value="CHROMOSOME-PARTITIONING PROTEIN PARB-RELATED"/>
    <property type="match status" value="1"/>
</dbReference>
<comment type="function">
    <text evidence="4">Involved in chromosome partition. Localize to both poles of the predivisional cell following completion of DNA replication. Binds to the DNA origin of replication.</text>
</comment>
<evidence type="ECO:0000256" key="1">
    <source>
        <dbReference type="ARBA" id="ARBA00006295"/>
    </source>
</evidence>
<dbReference type="SMART" id="SM00470">
    <property type="entry name" value="ParB"/>
    <property type="match status" value="1"/>
</dbReference>
<evidence type="ECO:0000313" key="6">
    <source>
        <dbReference type="EMBL" id="MEQ6289751.1"/>
    </source>
</evidence>
<gene>
    <name evidence="6" type="ORF">ABNW52_03895</name>
</gene>
<dbReference type="RefSeq" id="WP_349584285.1">
    <property type="nucleotide sequence ID" value="NZ_JBEFLD010000002.1"/>
</dbReference>
<dbReference type="Proteomes" id="UP001433638">
    <property type="component" value="Unassembled WGS sequence"/>
</dbReference>
<dbReference type="InterPro" id="IPR057240">
    <property type="entry name" value="ParB_dimer_C"/>
</dbReference>
<dbReference type="SUPFAM" id="SSF110849">
    <property type="entry name" value="ParB/Sulfiredoxin"/>
    <property type="match status" value="1"/>
</dbReference>
<reference evidence="6" key="1">
    <citation type="submission" date="2024-06" db="EMBL/GenBank/DDBJ databases">
        <title>Genome sequence of Vogesella sp. MAHUQ-64.</title>
        <authorList>
            <person name="Huq M.A."/>
        </authorList>
    </citation>
    <scope>NUCLEOTIDE SEQUENCE</scope>
    <source>
        <strain evidence="6">MAHUQ-64</strain>
    </source>
</reference>